<reference evidence="2" key="1">
    <citation type="journal article" date="2006" name="Mol. Biol. Evol.">
        <title>Evolution of the terminal regions of the Streptomyces linear chromosome.</title>
        <authorList>
            <person name="Choulet F."/>
            <person name="Aigle B."/>
            <person name="Gallois A."/>
            <person name="Mangenot S."/>
            <person name="Gerbaud C."/>
            <person name="Truong C."/>
            <person name="Francou F.X."/>
            <person name="Fourrier C."/>
            <person name="Guerineau M."/>
            <person name="Decaris B."/>
            <person name="Barbe V."/>
            <person name="Pernodet J.L."/>
            <person name="Leblond P."/>
        </authorList>
    </citation>
    <scope>NUCLEOTIDE SEQUENCE</scope>
    <source>
        <strain evidence="2">ATCC 23877</strain>
    </source>
</reference>
<evidence type="ECO:0000256" key="1">
    <source>
        <dbReference type="SAM" id="MobiDB-lite"/>
    </source>
</evidence>
<evidence type="ECO:0000313" key="2">
    <source>
        <dbReference type="EMBL" id="CAJ89430.1"/>
    </source>
</evidence>
<protein>
    <submittedName>
        <fullName evidence="2">Uncharacterized protein</fullName>
    </submittedName>
</protein>
<gene>
    <name evidence="2" type="ORF">SAML0443</name>
</gene>
<dbReference type="EMBL" id="AM238663">
    <property type="protein sequence ID" value="CAJ89430.1"/>
    <property type="molecule type" value="Genomic_DNA"/>
</dbReference>
<accession>A3KIA0</accession>
<feature type="compositionally biased region" description="Low complexity" evidence="1">
    <location>
        <begin position="44"/>
        <end position="56"/>
    </location>
</feature>
<feature type="compositionally biased region" description="Basic and acidic residues" evidence="1">
    <location>
        <begin position="1"/>
        <end position="12"/>
    </location>
</feature>
<organism evidence="2">
    <name type="scientific">Streptomyces ambofaciens (strain ATCC 23877 / 3486 / DSM 40053 / JCM 4204 / NBRC 12836 / NRRL B-2516)</name>
    <dbReference type="NCBI Taxonomy" id="278992"/>
    <lineage>
        <taxon>Bacteria</taxon>
        <taxon>Bacillati</taxon>
        <taxon>Actinomycetota</taxon>
        <taxon>Actinomycetes</taxon>
        <taxon>Kitasatosporales</taxon>
        <taxon>Streptomycetaceae</taxon>
        <taxon>Streptomyces</taxon>
    </lineage>
</organism>
<feature type="region of interest" description="Disordered" evidence="1">
    <location>
        <begin position="1"/>
        <end position="72"/>
    </location>
</feature>
<dbReference type="AlphaFoldDB" id="A3KIA0"/>
<name>A3KIA0_STRA7</name>
<sequence>MCDRFREHRRSEPWGGAAGNGGRTAPPRARVASSAAPRERAPLPRRVPGRRPGPTEGPHRVNTPAPTRDEPPEHARFAAHLRDLARATGPEETAVVARVLGDPDRTMARSAVLRHLDRRATDLHPGPEFEAWADAMTGVVGGDPFLTRRLLEWSLIRVVVLERPWRPGDLLESSDWLQLKAAATSNAEVVQLLAERGRTKRIRRTARLNRAWPGDR</sequence>
<feature type="compositionally biased region" description="Low complexity" evidence="1">
    <location>
        <begin position="25"/>
        <end position="36"/>
    </location>
</feature>
<proteinExistence type="predicted"/>